<dbReference type="PANTHER" id="PTHR37823">
    <property type="entry name" value="CYTOCHROME C-553-LIKE"/>
    <property type="match status" value="1"/>
</dbReference>
<keyword evidence="4" id="KW-0249">Electron transport</keyword>
<dbReference type="RefSeq" id="WP_112883126.1">
    <property type="nucleotide sequence ID" value="NZ_QLUW01000002.1"/>
</dbReference>
<proteinExistence type="predicted"/>
<gene>
    <name evidence="10" type="ORF">DL346_14305</name>
</gene>
<feature type="signal peptide" evidence="8">
    <location>
        <begin position="1"/>
        <end position="18"/>
    </location>
</feature>
<keyword evidence="2 6" id="KW-0349">Heme</keyword>
<dbReference type="Proteomes" id="UP000249260">
    <property type="component" value="Unassembled WGS sequence"/>
</dbReference>
<evidence type="ECO:0000256" key="8">
    <source>
        <dbReference type="SAM" id="SignalP"/>
    </source>
</evidence>
<dbReference type="InterPro" id="IPR009056">
    <property type="entry name" value="Cyt_c-like_dom"/>
</dbReference>
<dbReference type="PANTHER" id="PTHR37823:SF4">
    <property type="entry name" value="MENAQUINOL-CYTOCHROME C REDUCTASE CYTOCHROME B_C SUBUNIT"/>
    <property type="match status" value="1"/>
</dbReference>
<dbReference type="GO" id="GO:0009055">
    <property type="term" value="F:electron transfer activity"/>
    <property type="evidence" value="ECO:0007669"/>
    <property type="project" value="InterPro"/>
</dbReference>
<keyword evidence="11" id="KW-1185">Reference proteome</keyword>
<dbReference type="InterPro" id="IPR036909">
    <property type="entry name" value="Cyt_c-like_dom_sf"/>
</dbReference>
<keyword evidence="3 7" id="KW-0479">Metal-binding</keyword>
<feature type="binding site" description="covalent" evidence="6">
    <location>
        <position position="51"/>
    </location>
    <ligand>
        <name>heme c</name>
        <dbReference type="ChEBI" id="CHEBI:61717"/>
    </ligand>
</feature>
<reference evidence="10 11" key="1">
    <citation type="submission" date="2018-06" db="EMBL/GenBank/DDBJ databases">
        <title>Paenibacillus montanisoli sp. nov., isolated from mountain area soil.</title>
        <authorList>
            <person name="Wu M."/>
        </authorList>
    </citation>
    <scope>NUCLEOTIDE SEQUENCE [LARGE SCALE GENOMIC DNA]</scope>
    <source>
        <strain evidence="10 11">RA17</strain>
    </source>
</reference>
<feature type="chain" id="PRO_5016460747" evidence="8">
    <location>
        <begin position="19"/>
        <end position="112"/>
    </location>
</feature>
<comment type="caution">
    <text evidence="10">The sequence shown here is derived from an EMBL/GenBank/DDBJ whole genome shotgun (WGS) entry which is preliminary data.</text>
</comment>
<dbReference type="SUPFAM" id="SSF46626">
    <property type="entry name" value="Cytochrome c"/>
    <property type="match status" value="1"/>
</dbReference>
<dbReference type="PROSITE" id="PS51007">
    <property type="entry name" value="CYTC"/>
    <property type="match status" value="1"/>
</dbReference>
<evidence type="ECO:0000259" key="9">
    <source>
        <dbReference type="PROSITE" id="PS51007"/>
    </source>
</evidence>
<evidence type="ECO:0000256" key="1">
    <source>
        <dbReference type="ARBA" id="ARBA00022448"/>
    </source>
</evidence>
<keyword evidence="8" id="KW-0732">Signal</keyword>
<feature type="binding site" description="axial binding residue" evidence="7">
    <location>
        <position position="89"/>
    </location>
    <ligand>
        <name>heme c</name>
        <dbReference type="ChEBI" id="CHEBI:61717"/>
    </ligand>
    <ligandPart>
        <name>Fe</name>
        <dbReference type="ChEBI" id="CHEBI:18248"/>
    </ligandPart>
</feature>
<feature type="domain" description="Cytochrome c" evidence="9">
    <location>
        <begin position="35"/>
        <end position="112"/>
    </location>
</feature>
<organism evidence="10 11">
    <name type="scientific">Paenibacillus montanisoli</name>
    <dbReference type="NCBI Taxonomy" id="2081970"/>
    <lineage>
        <taxon>Bacteria</taxon>
        <taxon>Bacillati</taxon>
        <taxon>Bacillota</taxon>
        <taxon>Bacilli</taxon>
        <taxon>Bacillales</taxon>
        <taxon>Paenibacillaceae</taxon>
        <taxon>Paenibacillus</taxon>
    </lineage>
</organism>
<evidence type="ECO:0000256" key="7">
    <source>
        <dbReference type="PIRSR" id="PIRSR000025-2"/>
    </source>
</evidence>
<evidence type="ECO:0000256" key="4">
    <source>
        <dbReference type="ARBA" id="ARBA00022982"/>
    </source>
</evidence>
<evidence type="ECO:0000256" key="5">
    <source>
        <dbReference type="ARBA" id="ARBA00023004"/>
    </source>
</evidence>
<dbReference type="AlphaFoldDB" id="A0A328U2I9"/>
<dbReference type="GO" id="GO:0005506">
    <property type="term" value="F:iron ion binding"/>
    <property type="evidence" value="ECO:0007669"/>
    <property type="project" value="InterPro"/>
</dbReference>
<evidence type="ECO:0000313" key="11">
    <source>
        <dbReference type="Proteomes" id="UP000249260"/>
    </source>
</evidence>
<sequence length="112" mass="11615">MGFLCLCILVIAMLSACGKSNTTTPSPTPTTEAGGETAQAETIYKQNCVSCHGTDLEGKMGGKTNLQHVGGSLSKDKIFNQISNGGGGMMAFKGKLTDTEITALADWLAAKK</sequence>
<evidence type="ECO:0000256" key="2">
    <source>
        <dbReference type="ARBA" id="ARBA00022617"/>
    </source>
</evidence>
<dbReference type="PIRSF" id="PIRSF000025">
    <property type="entry name" value="Cytc_Bsub_c550"/>
    <property type="match status" value="1"/>
</dbReference>
<protein>
    <submittedName>
        <fullName evidence="10">Cytochrome c</fullName>
    </submittedName>
</protein>
<feature type="binding site" description="covalent" evidence="6">
    <location>
        <position position="48"/>
    </location>
    <ligand>
        <name>heme c</name>
        <dbReference type="ChEBI" id="CHEBI:61717"/>
    </ligand>
</feature>
<dbReference type="InterPro" id="IPR012218">
    <property type="entry name" value="Cyt_c_BACSU-c550-type"/>
</dbReference>
<feature type="binding site" description="axial binding residue" evidence="7">
    <location>
        <position position="52"/>
    </location>
    <ligand>
        <name>heme c</name>
        <dbReference type="ChEBI" id="CHEBI:61717"/>
    </ligand>
    <ligandPart>
        <name>Fe</name>
        <dbReference type="ChEBI" id="CHEBI:18248"/>
    </ligandPart>
</feature>
<dbReference type="GO" id="GO:0020037">
    <property type="term" value="F:heme binding"/>
    <property type="evidence" value="ECO:0007669"/>
    <property type="project" value="InterPro"/>
</dbReference>
<keyword evidence="5 7" id="KW-0408">Iron</keyword>
<dbReference type="GO" id="GO:0016020">
    <property type="term" value="C:membrane"/>
    <property type="evidence" value="ECO:0007669"/>
    <property type="project" value="InterPro"/>
</dbReference>
<dbReference type="Pfam" id="PF13442">
    <property type="entry name" value="Cytochrome_CBB3"/>
    <property type="match status" value="1"/>
</dbReference>
<evidence type="ECO:0000313" key="10">
    <source>
        <dbReference type="EMBL" id="RAP76910.1"/>
    </source>
</evidence>
<name>A0A328U2I9_9BACL</name>
<accession>A0A328U2I9</accession>
<evidence type="ECO:0000256" key="3">
    <source>
        <dbReference type="ARBA" id="ARBA00022723"/>
    </source>
</evidence>
<keyword evidence="1" id="KW-0813">Transport</keyword>
<comment type="PTM">
    <text evidence="6">Binds 1 heme c group covalently per subunit.</text>
</comment>
<dbReference type="EMBL" id="QLUW01000002">
    <property type="protein sequence ID" value="RAP76910.1"/>
    <property type="molecule type" value="Genomic_DNA"/>
</dbReference>
<dbReference type="Gene3D" id="1.10.760.10">
    <property type="entry name" value="Cytochrome c-like domain"/>
    <property type="match status" value="1"/>
</dbReference>
<dbReference type="OrthoDB" id="7933886at2"/>
<evidence type="ECO:0000256" key="6">
    <source>
        <dbReference type="PIRSR" id="PIRSR000025-1"/>
    </source>
</evidence>
<dbReference type="InterPro" id="IPR051811">
    <property type="entry name" value="Cytochrome_c550/c551-like"/>
</dbReference>